<dbReference type="AlphaFoldDB" id="A0A1I4IM60"/>
<evidence type="ECO:0000256" key="1">
    <source>
        <dbReference type="SAM" id="MobiDB-lite"/>
    </source>
</evidence>
<evidence type="ECO:0000313" key="3">
    <source>
        <dbReference type="Proteomes" id="UP000199607"/>
    </source>
</evidence>
<dbReference type="EMBL" id="FOTC01000008">
    <property type="protein sequence ID" value="SFL55374.1"/>
    <property type="molecule type" value="Genomic_DNA"/>
</dbReference>
<reference evidence="3" key="1">
    <citation type="submission" date="2016-10" db="EMBL/GenBank/DDBJ databases">
        <authorList>
            <person name="Varghese N."/>
            <person name="Submissions S."/>
        </authorList>
    </citation>
    <scope>NUCLEOTIDE SEQUENCE [LARGE SCALE GENOMIC DNA]</scope>
    <source>
        <strain evidence="3">CGMCC 1.7738</strain>
    </source>
</reference>
<dbReference type="RefSeq" id="WP_089872121.1">
    <property type="nucleotide sequence ID" value="NZ_FOTC01000008.1"/>
</dbReference>
<organism evidence="2 3">
    <name type="scientific">Halogranum rubrum</name>
    <dbReference type="NCBI Taxonomy" id="553466"/>
    <lineage>
        <taxon>Archaea</taxon>
        <taxon>Methanobacteriati</taxon>
        <taxon>Methanobacteriota</taxon>
        <taxon>Stenosarchaea group</taxon>
        <taxon>Halobacteria</taxon>
        <taxon>Halobacteriales</taxon>
        <taxon>Haloferacaceae</taxon>
    </lineage>
</organism>
<proteinExistence type="predicted"/>
<feature type="compositionally biased region" description="Low complexity" evidence="1">
    <location>
        <begin position="45"/>
        <end position="61"/>
    </location>
</feature>
<gene>
    <name evidence="2" type="ORF">SAMN04487950_4187</name>
</gene>
<dbReference type="Proteomes" id="UP000199607">
    <property type="component" value="Unassembled WGS sequence"/>
</dbReference>
<protein>
    <submittedName>
        <fullName evidence="2">Uncharacterized protein</fullName>
    </submittedName>
</protein>
<name>A0A1I4IM60_9EURY</name>
<accession>A0A1I4IM60</accession>
<evidence type="ECO:0000313" key="2">
    <source>
        <dbReference type="EMBL" id="SFL55374.1"/>
    </source>
</evidence>
<keyword evidence="3" id="KW-1185">Reference proteome</keyword>
<sequence>MFDTPHPVFVLAAVALLGTVGLEYGIGGAVLATSTVPQPLDTVLDDTPVSLTPSPTDTTSPANTVASPRERESKPPGVRMDVGRVESCGSTCRDVTAHLYNEETVDLTNVEVYTTIYAGDEIVWVDAERAGTIAAGDVYTTTKRVNVGPSEISKIHSNGGSVTVETVIEFDQGSTVVTENVDVV</sequence>
<feature type="region of interest" description="Disordered" evidence="1">
    <location>
        <begin position="43"/>
        <end position="80"/>
    </location>
</feature>